<reference evidence="2" key="2">
    <citation type="submission" date="2015-06" db="UniProtKB">
        <authorList>
            <consortium name="EnsemblPlants"/>
        </authorList>
    </citation>
    <scope>IDENTIFICATION</scope>
</reference>
<evidence type="ECO:0000313" key="2">
    <source>
        <dbReference type="EnsemblPlants" id="ORUFI02G13340.1"/>
    </source>
</evidence>
<proteinExistence type="predicted"/>
<evidence type="ECO:0000313" key="3">
    <source>
        <dbReference type="Proteomes" id="UP000008022"/>
    </source>
</evidence>
<accession>A0A0E0NDE9</accession>
<protein>
    <submittedName>
        <fullName evidence="2">Uncharacterized protein</fullName>
    </submittedName>
</protein>
<organism evidence="2 3">
    <name type="scientific">Oryza rufipogon</name>
    <name type="common">Brownbeard rice</name>
    <name type="synonym">Asian wild rice</name>
    <dbReference type="NCBI Taxonomy" id="4529"/>
    <lineage>
        <taxon>Eukaryota</taxon>
        <taxon>Viridiplantae</taxon>
        <taxon>Streptophyta</taxon>
        <taxon>Embryophyta</taxon>
        <taxon>Tracheophyta</taxon>
        <taxon>Spermatophyta</taxon>
        <taxon>Magnoliopsida</taxon>
        <taxon>Liliopsida</taxon>
        <taxon>Poales</taxon>
        <taxon>Poaceae</taxon>
        <taxon>BOP clade</taxon>
        <taxon>Oryzoideae</taxon>
        <taxon>Oryzeae</taxon>
        <taxon>Oryzinae</taxon>
        <taxon>Oryza</taxon>
    </lineage>
</organism>
<dbReference type="HOGENOM" id="CLU_2642398_0_0_1"/>
<dbReference type="Proteomes" id="UP000008022">
    <property type="component" value="Unassembled WGS sequence"/>
</dbReference>
<sequence length="77" mass="8746">MESEGAGRQLPDAGSGDGRFWARGRRFCDLEAKAIPFLWSAVREVPVARLAAASRNGRRRRPWRQRLRRTPGRAAAW</sequence>
<dbReference type="AlphaFoldDB" id="A0A0E0NDE9"/>
<dbReference type="EnsemblPlants" id="ORUFI02G13340.1">
    <property type="protein sequence ID" value="ORUFI02G13340.1"/>
    <property type="gene ID" value="ORUFI02G13340"/>
</dbReference>
<feature type="region of interest" description="Disordered" evidence="1">
    <location>
        <begin position="53"/>
        <end position="77"/>
    </location>
</feature>
<feature type="compositionally biased region" description="Basic residues" evidence="1">
    <location>
        <begin position="56"/>
        <end position="71"/>
    </location>
</feature>
<dbReference type="Gramene" id="ORUFI02G13340.1">
    <property type="protein sequence ID" value="ORUFI02G13340.1"/>
    <property type="gene ID" value="ORUFI02G13340"/>
</dbReference>
<keyword evidence="3" id="KW-1185">Reference proteome</keyword>
<name>A0A0E0NDE9_ORYRU</name>
<reference evidence="3" key="1">
    <citation type="submission" date="2013-06" db="EMBL/GenBank/DDBJ databases">
        <authorList>
            <person name="Zhao Q."/>
        </authorList>
    </citation>
    <scope>NUCLEOTIDE SEQUENCE</scope>
    <source>
        <strain evidence="3">cv. W1943</strain>
    </source>
</reference>
<evidence type="ECO:0000256" key="1">
    <source>
        <dbReference type="SAM" id="MobiDB-lite"/>
    </source>
</evidence>